<dbReference type="Gene3D" id="3.40.50.170">
    <property type="entry name" value="Formyl transferase, N-terminal domain"/>
    <property type="match status" value="1"/>
</dbReference>
<comment type="pathway">
    <text evidence="1">Purine metabolism; IMP biosynthesis via de novo pathway; N(2)-formyl-N(1)-(5-phospho-D-ribosyl)glycinamide from N(1)-(5-phospho-D-ribosyl)glycinamide (10-formyl THF route): step 1/1.</text>
</comment>
<keyword evidence="4" id="KW-0658">Purine biosynthesis</keyword>
<dbReference type="PANTHER" id="PTHR43369">
    <property type="entry name" value="PHOSPHORIBOSYLGLYCINAMIDE FORMYLTRANSFERASE"/>
    <property type="match status" value="1"/>
</dbReference>
<dbReference type="SUPFAM" id="SSF53328">
    <property type="entry name" value="Formyltransferase"/>
    <property type="match status" value="1"/>
</dbReference>
<dbReference type="STRING" id="1618443.UV73_C0001G0009"/>
<gene>
    <name evidence="6" type="ORF">UV73_C0001G0009</name>
</gene>
<dbReference type="InterPro" id="IPR002376">
    <property type="entry name" value="Formyl_transf_N"/>
</dbReference>
<dbReference type="Proteomes" id="UP000034894">
    <property type="component" value="Unassembled WGS sequence"/>
</dbReference>
<accession>A0A0G1GI70</accession>
<dbReference type="GO" id="GO:0006189">
    <property type="term" value="P:'de novo' IMP biosynthetic process"/>
    <property type="evidence" value="ECO:0007669"/>
    <property type="project" value="TreeGrafter"/>
</dbReference>
<dbReference type="InterPro" id="IPR036477">
    <property type="entry name" value="Formyl_transf_N_sf"/>
</dbReference>
<evidence type="ECO:0000313" key="6">
    <source>
        <dbReference type="EMBL" id="KKS98488.1"/>
    </source>
</evidence>
<dbReference type="EMBL" id="LCFP01000001">
    <property type="protein sequence ID" value="KKS98488.1"/>
    <property type="molecule type" value="Genomic_DNA"/>
</dbReference>
<dbReference type="Pfam" id="PF00551">
    <property type="entry name" value="Formyl_trans_N"/>
    <property type="match status" value="1"/>
</dbReference>
<feature type="domain" description="Formyl transferase N-terminal" evidence="5">
    <location>
        <begin position="3"/>
        <end position="199"/>
    </location>
</feature>
<comment type="caution">
    <text evidence="6">The sequence shown here is derived from an EMBL/GenBank/DDBJ whole genome shotgun (WGS) entry which is preliminary data.</text>
</comment>
<sequence>MLNLALFISGGGSTASAVISACFKGKLKLKPVLVIASRSNCQGIKKTLASGIPLKDIITVKPQSYSSDRLFGQRLIKECQQRSVDLIGQFGWLPLTPSNLIDIYQGRMINQHPGPLDPPRADFGGKGMFGRRVHAAVIIYRRKTNEDYWTEATTHLVGREFDKGPVIGRKKIQINEDETVESLQEKVLPLEHRLQIDVLNLLIKNKIKILKREKPLIETNCLPVLRQAKETAVYLYPRG</sequence>
<evidence type="ECO:0000256" key="4">
    <source>
        <dbReference type="ARBA" id="ARBA00022755"/>
    </source>
</evidence>
<evidence type="ECO:0000256" key="2">
    <source>
        <dbReference type="ARBA" id="ARBA00012254"/>
    </source>
</evidence>
<dbReference type="GO" id="GO:0004644">
    <property type="term" value="F:phosphoribosylglycinamide formyltransferase activity"/>
    <property type="evidence" value="ECO:0007669"/>
    <property type="project" value="UniProtKB-EC"/>
</dbReference>
<reference evidence="6 7" key="1">
    <citation type="journal article" date="2015" name="Nature">
        <title>rRNA introns, odd ribosomes, and small enigmatic genomes across a large radiation of phyla.</title>
        <authorList>
            <person name="Brown C.T."/>
            <person name="Hug L.A."/>
            <person name="Thomas B.C."/>
            <person name="Sharon I."/>
            <person name="Castelle C.J."/>
            <person name="Singh A."/>
            <person name="Wilkins M.J."/>
            <person name="Williams K.H."/>
            <person name="Banfield J.F."/>
        </authorList>
    </citation>
    <scope>NUCLEOTIDE SEQUENCE [LARGE SCALE GENOMIC DNA]</scope>
</reference>
<evidence type="ECO:0000259" key="5">
    <source>
        <dbReference type="Pfam" id="PF00551"/>
    </source>
</evidence>
<keyword evidence="3 6" id="KW-0808">Transferase</keyword>
<dbReference type="AlphaFoldDB" id="A0A0G1GI70"/>
<name>A0A0G1GI70_9BACT</name>
<dbReference type="EC" id="2.1.2.2" evidence="2"/>
<organism evidence="6 7">
    <name type="scientific">Candidatus Gottesmanbacteria bacterium GW2011_GWA2_43_14</name>
    <dbReference type="NCBI Taxonomy" id="1618443"/>
    <lineage>
        <taxon>Bacteria</taxon>
        <taxon>Candidatus Gottesmaniibacteriota</taxon>
    </lineage>
</organism>
<evidence type="ECO:0000313" key="7">
    <source>
        <dbReference type="Proteomes" id="UP000034894"/>
    </source>
</evidence>
<dbReference type="PANTHER" id="PTHR43369:SF2">
    <property type="entry name" value="PHOSPHORIBOSYLGLYCINAMIDE FORMYLTRANSFERASE"/>
    <property type="match status" value="1"/>
</dbReference>
<evidence type="ECO:0000256" key="1">
    <source>
        <dbReference type="ARBA" id="ARBA00005054"/>
    </source>
</evidence>
<proteinExistence type="predicted"/>
<protein>
    <recommendedName>
        <fullName evidence="2">phosphoribosylglycinamide formyltransferase 1</fullName>
        <ecNumber evidence="2">2.1.2.2</ecNumber>
    </recommendedName>
</protein>
<evidence type="ECO:0000256" key="3">
    <source>
        <dbReference type="ARBA" id="ARBA00022679"/>
    </source>
</evidence>
<dbReference type="GO" id="GO:0005737">
    <property type="term" value="C:cytoplasm"/>
    <property type="evidence" value="ECO:0007669"/>
    <property type="project" value="TreeGrafter"/>
</dbReference>